<dbReference type="PROSITE" id="PS50104">
    <property type="entry name" value="TIR"/>
    <property type="match status" value="1"/>
</dbReference>
<proteinExistence type="predicted"/>
<dbReference type="PANTHER" id="PTHR31008">
    <property type="entry name" value="COP1-INTERACTING PROTEIN-RELATED"/>
    <property type="match status" value="1"/>
</dbReference>
<dbReference type="SUPFAM" id="SSF52200">
    <property type="entry name" value="Toll/Interleukin receptor TIR domain"/>
    <property type="match status" value="1"/>
</dbReference>
<dbReference type="InterPro" id="IPR035897">
    <property type="entry name" value="Toll_tir_struct_dom_sf"/>
</dbReference>
<dbReference type="PANTHER" id="PTHR31008:SF40">
    <property type="entry name" value="TOLL-INTERLEUKIN-RESISTANCE (TIR) DOMAIN FAMILY PROTEIN"/>
    <property type="match status" value="1"/>
</dbReference>
<keyword evidence="3" id="KW-1185">Reference proteome</keyword>
<accession>A0AAV5HK23</accession>
<feature type="domain" description="TIR" evidence="1">
    <location>
        <begin position="37"/>
        <end position="163"/>
    </location>
</feature>
<sequence length="202" mass="23671">MLRYQSLTKNFSKKILNLDHRNYHHEQMRNFLKQLPRPCDVFISHRGIDTKRTISGLLYNHLVSLGLNPFLNSKNMKPGDRLFDKINDAVRHCKVGVAVLSPRYCESYFCLHELALMMENRKKVIPIFCDVKPSQLQVKDDGSHPVKELRRFQWAIEEAKYTVGVTFDTLGGDFSEFLTMTTDAVMKNLLEIEEEDRYKRNM</sequence>
<dbReference type="Pfam" id="PF13676">
    <property type="entry name" value="TIR_2"/>
    <property type="match status" value="1"/>
</dbReference>
<evidence type="ECO:0000313" key="3">
    <source>
        <dbReference type="Proteomes" id="UP001054252"/>
    </source>
</evidence>
<dbReference type="GO" id="GO:0007165">
    <property type="term" value="P:signal transduction"/>
    <property type="evidence" value="ECO:0007669"/>
    <property type="project" value="InterPro"/>
</dbReference>
<dbReference type="EMBL" id="BPVZ01000001">
    <property type="protein sequence ID" value="GKU85494.1"/>
    <property type="molecule type" value="Genomic_DNA"/>
</dbReference>
<organism evidence="2 3">
    <name type="scientific">Rubroshorea leprosula</name>
    <dbReference type="NCBI Taxonomy" id="152421"/>
    <lineage>
        <taxon>Eukaryota</taxon>
        <taxon>Viridiplantae</taxon>
        <taxon>Streptophyta</taxon>
        <taxon>Embryophyta</taxon>
        <taxon>Tracheophyta</taxon>
        <taxon>Spermatophyta</taxon>
        <taxon>Magnoliopsida</taxon>
        <taxon>eudicotyledons</taxon>
        <taxon>Gunneridae</taxon>
        <taxon>Pentapetalae</taxon>
        <taxon>rosids</taxon>
        <taxon>malvids</taxon>
        <taxon>Malvales</taxon>
        <taxon>Dipterocarpaceae</taxon>
        <taxon>Rubroshorea</taxon>
    </lineage>
</organism>
<dbReference type="Gene3D" id="3.40.50.10140">
    <property type="entry name" value="Toll/interleukin-1 receptor homology (TIR) domain"/>
    <property type="match status" value="1"/>
</dbReference>
<evidence type="ECO:0000313" key="2">
    <source>
        <dbReference type="EMBL" id="GKU85494.1"/>
    </source>
</evidence>
<dbReference type="AlphaFoldDB" id="A0AAV5HK23"/>
<reference evidence="2 3" key="1">
    <citation type="journal article" date="2021" name="Commun. Biol.">
        <title>The genome of Shorea leprosula (Dipterocarpaceae) highlights the ecological relevance of drought in aseasonal tropical rainforests.</title>
        <authorList>
            <person name="Ng K.K.S."/>
            <person name="Kobayashi M.J."/>
            <person name="Fawcett J.A."/>
            <person name="Hatakeyama M."/>
            <person name="Paape T."/>
            <person name="Ng C.H."/>
            <person name="Ang C.C."/>
            <person name="Tnah L.H."/>
            <person name="Lee C.T."/>
            <person name="Nishiyama T."/>
            <person name="Sese J."/>
            <person name="O'Brien M.J."/>
            <person name="Copetti D."/>
            <person name="Mohd Noor M.I."/>
            <person name="Ong R.C."/>
            <person name="Putra M."/>
            <person name="Sireger I.Z."/>
            <person name="Indrioko S."/>
            <person name="Kosugi Y."/>
            <person name="Izuno A."/>
            <person name="Isagi Y."/>
            <person name="Lee S.L."/>
            <person name="Shimizu K.K."/>
        </authorList>
    </citation>
    <scope>NUCLEOTIDE SEQUENCE [LARGE SCALE GENOMIC DNA]</scope>
    <source>
        <strain evidence="2">214</strain>
    </source>
</reference>
<comment type="caution">
    <text evidence="2">The sequence shown here is derived from an EMBL/GenBank/DDBJ whole genome shotgun (WGS) entry which is preliminary data.</text>
</comment>
<dbReference type="InterPro" id="IPR000157">
    <property type="entry name" value="TIR_dom"/>
</dbReference>
<gene>
    <name evidence="2" type="ORF">SLEP1_g164</name>
</gene>
<dbReference type="Proteomes" id="UP001054252">
    <property type="component" value="Unassembled WGS sequence"/>
</dbReference>
<dbReference type="SMART" id="SM00255">
    <property type="entry name" value="TIR"/>
    <property type="match status" value="1"/>
</dbReference>
<protein>
    <recommendedName>
        <fullName evidence="1">TIR domain-containing protein</fullName>
    </recommendedName>
</protein>
<evidence type="ECO:0000259" key="1">
    <source>
        <dbReference type="PROSITE" id="PS50104"/>
    </source>
</evidence>
<name>A0AAV5HK23_9ROSI</name>